<dbReference type="PIRSF" id="PIRSF009554">
    <property type="entry name" value="UCP009554"/>
    <property type="match status" value="1"/>
</dbReference>
<reference evidence="1 2" key="1">
    <citation type="submission" date="2019-03" db="EMBL/GenBank/DDBJ databases">
        <authorList>
            <person name="Che Y."/>
            <person name="Zhou L."/>
        </authorList>
    </citation>
    <scope>NUCLEOTIDE SEQUENCE [LARGE SCALE GENOMIC DNA]</scope>
    <source>
        <strain evidence="1 2">AIFJ1607</strain>
    </source>
</reference>
<sequence>MNNPIPTHIVQFILKNHVVSLACHHQHQLWSASCFYAFDEASHRLIVLSKQTTEHGKLMLANPNIAGTIAGQPENIREIEGIQFQAVARCLENEQEKQTALQIYWQKHPLAKLMSSDVWEIVFTRIKHTENRVAFAKKSLWECRGESSSPQ</sequence>
<gene>
    <name evidence="1" type="ORF">EXH44_10165</name>
</gene>
<protein>
    <recommendedName>
        <fullName evidence="3">Pyridoxamine 5'-phosphate oxidase putative domain-containing protein</fullName>
    </recommendedName>
</protein>
<dbReference type="Gene3D" id="2.30.110.10">
    <property type="entry name" value="Electron Transport, Fmn-binding Protein, Chain A"/>
    <property type="match status" value="1"/>
</dbReference>
<dbReference type="InterPro" id="IPR012349">
    <property type="entry name" value="Split_barrel_FMN-bd"/>
</dbReference>
<dbReference type="KEGG" id="aio:EXH44_10165"/>
<evidence type="ECO:0008006" key="3">
    <source>
        <dbReference type="Google" id="ProtNLM"/>
    </source>
</evidence>
<evidence type="ECO:0000313" key="1">
    <source>
        <dbReference type="EMBL" id="QBQ64558.1"/>
    </source>
</evidence>
<keyword evidence="2" id="KW-1185">Reference proteome</keyword>
<accession>A0A4P7CHL8</accession>
<organism evidence="1 2">
    <name type="scientific">Actinobacillus indolicus</name>
    <dbReference type="NCBI Taxonomy" id="51049"/>
    <lineage>
        <taxon>Bacteria</taxon>
        <taxon>Pseudomonadati</taxon>
        <taxon>Pseudomonadota</taxon>
        <taxon>Gammaproteobacteria</taxon>
        <taxon>Pasteurellales</taxon>
        <taxon>Pasteurellaceae</taxon>
        <taxon>Actinobacillus</taxon>
    </lineage>
</organism>
<dbReference type="AlphaFoldDB" id="A0A4P7CHL8"/>
<proteinExistence type="predicted"/>
<dbReference type="RefSeq" id="WP_162857382.1">
    <property type="nucleotide sequence ID" value="NZ_CP038145.1"/>
</dbReference>
<dbReference type="InterPro" id="IPR011194">
    <property type="entry name" value="UPF0306"/>
</dbReference>
<name>A0A4P7CHL8_9PAST</name>
<dbReference type="EMBL" id="CP038145">
    <property type="protein sequence ID" value="QBQ64558.1"/>
    <property type="molecule type" value="Genomic_DNA"/>
</dbReference>
<dbReference type="SUPFAM" id="SSF50475">
    <property type="entry name" value="FMN-binding split barrel"/>
    <property type="match status" value="1"/>
</dbReference>
<evidence type="ECO:0000313" key="2">
    <source>
        <dbReference type="Proteomes" id="UP000294444"/>
    </source>
</evidence>
<dbReference type="Proteomes" id="UP000294444">
    <property type="component" value="Chromosome"/>
</dbReference>